<dbReference type="Proteomes" id="UP001075225">
    <property type="component" value="Unassembled WGS sequence"/>
</dbReference>
<reference evidence="1" key="1">
    <citation type="submission" date="2022-12" db="EMBL/GenBank/DDBJ databases">
        <title>Species Delineation and Comparative Genomics within the Campylobacter ureolyticus Complex.</title>
        <authorList>
            <person name="Maki J."/>
            <person name="Howard M."/>
            <person name="Connelly S."/>
            <person name="Hardy D.J."/>
            <person name="Cameron A."/>
        </authorList>
    </citation>
    <scope>NUCLEOTIDE SEQUENCE</scope>
    <source>
        <strain evidence="1">URMC_787</strain>
    </source>
</reference>
<evidence type="ECO:0000313" key="1">
    <source>
        <dbReference type="EMBL" id="MCZ6160672.1"/>
    </source>
</evidence>
<dbReference type="AlphaFoldDB" id="A0A9Q4PT39"/>
<dbReference type="EMBL" id="JAPXGO010000016">
    <property type="protein sequence ID" value="MCZ6160672.1"/>
    <property type="molecule type" value="Genomic_DNA"/>
</dbReference>
<dbReference type="RefSeq" id="WP_269483296.1">
    <property type="nucleotide sequence ID" value="NZ_JAPXGO010000016.1"/>
</dbReference>
<evidence type="ECO:0000313" key="2">
    <source>
        <dbReference type="Proteomes" id="UP001075225"/>
    </source>
</evidence>
<sequence>MSKCDNADINLFNRDLERDMYIAGEWHKSGILDRKDVIAINWHGFVGGIYDGRNNADYINLETINIKDFAKEIKNLDKWKMPKEIFHIFY</sequence>
<gene>
    <name evidence="1" type="ORF">O6B32_09310</name>
</gene>
<accession>A0A9Q4PT39</accession>
<comment type="caution">
    <text evidence="1">The sequence shown here is derived from an EMBL/GenBank/DDBJ whole genome shotgun (WGS) entry which is preliminary data.</text>
</comment>
<organism evidence="1 2">
    <name type="scientific">Campylobacter ureolyticus</name>
    <dbReference type="NCBI Taxonomy" id="827"/>
    <lineage>
        <taxon>Bacteria</taxon>
        <taxon>Pseudomonadati</taxon>
        <taxon>Campylobacterota</taxon>
        <taxon>Epsilonproteobacteria</taxon>
        <taxon>Campylobacterales</taxon>
        <taxon>Campylobacteraceae</taxon>
        <taxon>Campylobacter</taxon>
    </lineage>
</organism>
<protein>
    <submittedName>
        <fullName evidence="1">Uncharacterized protein</fullName>
    </submittedName>
</protein>
<name>A0A9Q4PT39_9BACT</name>
<proteinExistence type="predicted"/>